<gene>
    <name evidence="5" type="ORF">Cspa_c51990</name>
</gene>
<dbReference type="PANTHER" id="PTHR39176">
    <property type="entry name" value="PERIPLASMIC PROTEIN-RELATED"/>
    <property type="match status" value="1"/>
</dbReference>
<keyword evidence="1" id="KW-0175">Coiled coil</keyword>
<evidence type="ECO:0000313" key="5">
    <source>
        <dbReference type="EMBL" id="AGF58950.1"/>
    </source>
</evidence>
<dbReference type="OrthoDB" id="2438161at2"/>
<feature type="chain" id="PRO_5038631298" description="Lysozyme inhibitor LprI-like N-terminal domain-containing protein" evidence="3">
    <location>
        <begin position="21"/>
        <end position="312"/>
    </location>
</feature>
<evidence type="ECO:0000313" key="6">
    <source>
        <dbReference type="Proteomes" id="UP000011728"/>
    </source>
</evidence>
<evidence type="ECO:0000256" key="1">
    <source>
        <dbReference type="SAM" id="Coils"/>
    </source>
</evidence>
<dbReference type="Gene3D" id="1.20.1270.180">
    <property type="match status" value="2"/>
</dbReference>
<feature type="domain" description="Lysozyme inhibitor LprI-like N-terminal" evidence="4">
    <location>
        <begin position="216"/>
        <end position="306"/>
    </location>
</feature>
<dbReference type="InterPro" id="IPR009739">
    <property type="entry name" value="LprI-like_N"/>
</dbReference>
<dbReference type="eggNOG" id="COG3755">
    <property type="taxonomic scope" value="Bacteria"/>
</dbReference>
<feature type="signal peptide" evidence="3">
    <location>
        <begin position="1"/>
        <end position="20"/>
    </location>
</feature>
<evidence type="ECO:0000259" key="4">
    <source>
        <dbReference type="Pfam" id="PF07007"/>
    </source>
</evidence>
<feature type="coiled-coil region" evidence="1">
    <location>
        <begin position="186"/>
        <end position="213"/>
    </location>
</feature>
<dbReference type="Proteomes" id="UP000011728">
    <property type="component" value="Chromosome"/>
</dbReference>
<feature type="region of interest" description="Disordered" evidence="2">
    <location>
        <begin position="32"/>
        <end position="57"/>
    </location>
</feature>
<dbReference type="Pfam" id="PF07007">
    <property type="entry name" value="LprI"/>
    <property type="match status" value="2"/>
</dbReference>
<dbReference type="STRING" id="36745.CLSAP_49470"/>
<keyword evidence="3" id="KW-0732">Signal</keyword>
<proteinExistence type="predicted"/>
<dbReference type="PATRIC" id="fig|931276.5.peg.5254"/>
<keyword evidence="6" id="KW-1185">Reference proteome</keyword>
<dbReference type="HOGENOM" id="CLU_890549_0_0_9"/>
<feature type="compositionally biased region" description="Polar residues" evidence="2">
    <location>
        <begin position="32"/>
        <end position="56"/>
    </location>
</feature>
<organism evidence="5 6">
    <name type="scientific">Clostridium saccharoperbutylacetonicum N1-4(HMT)</name>
    <dbReference type="NCBI Taxonomy" id="931276"/>
    <lineage>
        <taxon>Bacteria</taxon>
        <taxon>Bacillati</taxon>
        <taxon>Bacillota</taxon>
        <taxon>Clostridia</taxon>
        <taxon>Eubacteriales</taxon>
        <taxon>Clostridiaceae</taxon>
        <taxon>Clostridium</taxon>
    </lineage>
</organism>
<protein>
    <recommendedName>
        <fullName evidence="4">Lysozyme inhibitor LprI-like N-terminal domain-containing protein</fullName>
    </recommendedName>
</protein>
<dbReference type="KEGG" id="csr:Cspa_c51990"/>
<dbReference type="RefSeq" id="WP_015395258.1">
    <property type="nucleotide sequence ID" value="NC_020291.1"/>
</dbReference>
<dbReference type="PROSITE" id="PS51257">
    <property type="entry name" value="PROKAR_LIPOPROTEIN"/>
    <property type="match status" value="1"/>
</dbReference>
<name>M1M052_9CLOT</name>
<dbReference type="AlphaFoldDB" id="M1M052"/>
<dbReference type="EMBL" id="CP004121">
    <property type="protein sequence ID" value="AGF58950.1"/>
    <property type="molecule type" value="Genomic_DNA"/>
</dbReference>
<reference evidence="5 6" key="1">
    <citation type="submission" date="2013-02" db="EMBL/GenBank/DDBJ databases">
        <title>Genome sequence of Clostridium saccharoperbutylacetonicum N1-4(HMT).</title>
        <authorList>
            <person name="Poehlein A."/>
            <person name="Daniel R."/>
        </authorList>
    </citation>
    <scope>NUCLEOTIDE SEQUENCE [LARGE SCALE GENOMIC DNA]</scope>
    <source>
        <strain evidence="6">N1-4(HMT)</strain>
    </source>
</reference>
<evidence type="ECO:0000256" key="2">
    <source>
        <dbReference type="SAM" id="MobiDB-lite"/>
    </source>
</evidence>
<dbReference type="PANTHER" id="PTHR39176:SF1">
    <property type="entry name" value="PERIPLASMIC PROTEIN"/>
    <property type="match status" value="1"/>
</dbReference>
<sequence>MKYKKTVIIVSIVLSLNTLVGCTSNNTKIAQNNSDKVEQNEQVTGSTSNTESSLPTTADKIDGRREEFLGRLDFIQKQLDNLPEKKASDEGITNAMRSYYGEAYEKYDEALNEIYNLLKEQLPQNTMKNLQGEETKWINQKEASANKSASDYKGGTFELVAYNSSLYQSTKDRCYELVNNYMTDSKIKINANKQDYKNKLDSIEKEIQSSQEYKNAESGVTHDMLVLTDKEYNEWDKELNEIYDLLRQELSSDEMKRLNKEETLWIAQKENRAKKSEELQGVGSQLGKIEYQASLSHSTQSRCYELVYRYMK</sequence>
<evidence type="ECO:0000256" key="3">
    <source>
        <dbReference type="SAM" id="SignalP"/>
    </source>
</evidence>
<feature type="domain" description="Lysozyme inhibitor LprI-like N-terminal" evidence="4">
    <location>
        <begin position="85"/>
        <end position="177"/>
    </location>
</feature>
<accession>M1M052</accession>